<comment type="cofactor">
    <cofactor evidence="1">
        <name>FAD</name>
        <dbReference type="ChEBI" id="CHEBI:57692"/>
    </cofactor>
</comment>
<keyword evidence="4" id="KW-0274">FAD</keyword>
<dbReference type="Pfam" id="PF07992">
    <property type="entry name" value="Pyr_redox_2"/>
    <property type="match status" value="1"/>
</dbReference>
<evidence type="ECO:0000313" key="8">
    <source>
        <dbReference type="EMBL" id="GGG28172.1"/>
    </source>
</evidence>
<dbReference type="Gene3D" id="3.50.50.100">
    <property type="match status" value="1"/>
</dbReference>
<dbReference type="AlphaFoldDB" id="A0A917G8E4"/>
<dbReference type="GO" id="GO:0019646">
    <property type="term" value="P:aerobic electron transport chain"/>
    <property type="evidence" value="ECO:0007669"/>
    <property type="project" value="TreeGrafter"/>
</dbReference>
<keyword evidence="6" id="KW-0472">Membrane</keyword>
<dbReference type="EMBL" id="BMCU01000007">
    <property type="protein sequence ID" value="GGG28172.1"/>
    <property type="molecule type" value="Genomic_DNA"/>
</dbReference>
<reference evidence="8" key="1">
    <citation type="journal article" date="2014" name="Int. J. Syst. Evol. Microbiol.">
        <title>Complete genome sequence of Corynebacterium casei LMG S-19264T (=DSM 44701T), isolated from a smear-ripened cheese.</title>
        <authorList>
            <consortium name="US DOE Joint Genome Institute (JGI-PGF)"/>
            <person name="Walter F."/>
            <person name="Albersmeier A."/>
            <person name="Kalinowski J."/>
            <person name="Ruckert C."/>
        </authorList>
    </citation>
    <scope>NUCLEOTIDE SEQUENCE</scope>
    <source>
        <strain evidence="8">CCM 7905</strain>
    </source>
</reference>
<comment type="similarity">
    <text evidence="2">Belongs to the NADH dehydrogenase family.</text>
</comment>
<proteinExistence type="inferred from homology"/>
<evidence type="ECO:0000313" key="9">
    <source>
        <dbReference type="Proteomes" id="UP000654257"/>
    </source>
</evidence>
<evidence type="ECO:0000256" key="1">
    <source>
        <dbReference type="ARBA" id="ARBA00001974"/>
    </source>
</evidence>
<dbReference type="InterPro" id="IPR036188">
    <property type="entry name" value="FAD/NAD-bd_sf"/>
</dbReference>
<evidence type="ECO:0000256" key="5">
    <source>
        <dbReference type="ARBA" id="ARBA00023002"/>
    </source>
</evidence>
<dbReference type="InterPro" id="IPR023753">
    <property type="entry name" value="FAD/NAD-binding_dom"/>
</dbReference>
<dbReference type="InterPro" id="IPR051169">
    <property type="entry name" value="NADH-Q_oxidoreductase"/>
</dbReference>
<keyword evidence="6" id="KW-1133">Transmembrane helix</keyword>
<keyword evidence="9" id="KW-1185">Reference proteome</keyword>
<organism evidence="8 9">
    <name type="scientific">Rhodococcoides trifolii</name>
    <dbReference type="NCBI Taxonomy" id="908250"/>
    <lineage>
        <taxon>Bacteria</taxon>
        <taxon>Bacillati</taxon>
        <taxon>Actinomycetota</taxon>
        <taxon>Actinomycetes</taxon>
        <taxon>Mycobacteriales</taxon>
        <taxon>Nocardiaceae</taxon>
        <taxon>Rhodococcoides</taxon>
    </lineage>
</organism>
<sequence length="450" mass="48428">MHGTIEVMKHARPRVVIVGGGFGGLYAARRLKKVDADVTLLDRGTSHVFQPLLYQCATGLLSEGEITSPLRHLLRRNKNTHVFLGEATTVDADARILTATRADGSTFDLPYDYLVVAAGMQQSYHGHDEYARWAPGMKTVDDALAIRRKLINAFEMAESLPTAEERRPWLTFAVTGGGPTGVEIAGQIRELATNALDKEFRSIDPAEARVLLIDGGDRVLESFNPKLSGHAQKTLDKVGVETHLGVHVTDVCETSIQTTSKTDKTDVEVYEARTVLWTAGVEAVPFVGALAQALGVEQVGGGRITTEPDLSVPGHPEVFVVGDIMSLNKLAGVAEVAMQGGRHAGAQIAESIAAGYRVSTPFKYRDLGTAAYIARRNALVQAGPLKMWGFAGWVSWGVIHIAFLAGFRNRTGTVINWAATLASGTRRERAITFGDPETARTPYGIGAETG</sequence>
<dbReference type="PRINTS" id="PR00411">
    <property type="entry name" value="PNDRDTASEI"/>
</dbReference>
<reference evidence="8" key="2">
    <citation type="submission" date="2020-09" db="EMBL/GenBank/DDBJ databases">
        <authorList>
            <person name="Sun Q."/>
            <person name="Sedlacek I."/>
        </authorList>
    </citation>
    <scope>NUCLEOTIDE SEQUENCE</scope>
    <source>
        <strain evidence="8">CCM 7905</strain>
    </source>
</reference>
<evidence type="ECO:0000256" key="6">
    <source>
        <dbReference type="SAM" id="Phobius"/>
    </source>
</evidence>
<feature type="domain" description="FAD/NAD(P)-binding" evidence="7">
    <location>
        <begin position="14"/>
        <end position="338"/>
    </location>
</feature>
<dbReference type="PANTHER" id="PTHR42913:SF3">
    <property type="entry name" value="64 KDA MITOCHONDRIAL NADH DEHYDROGENASE (EUROFUNG)"/>
    <property type="match status" value="1"/>
</dbReference>
<dbReference type="PANTHER" id="PTHR42913">
    <property type="entry name" value="APOPTOSIS-INDUCING FACTOR 1"/>
    <property type="match status" value="1"/>
</dbReference>
<gene>
    <name evidence="8" type="ORF">GCM10007304_47500</name>
</gene>
<evidence type="ECO:0000256" key="2">
    <source>
        <dbReference type="ARBA" id="ARBA00005272"/>
    </source>
</evidence>
<name>A0A917G8E4_9NOCA</name>
<evidence type="ECO:0000256" key="4">
    <source>
        <dbReference type="ARBA" id="ARBA00022827"/>
    </source>
</evidence>
<feature type="transmembrane region" description="Helical" evidence="6">
    <location>
        <begin position="387"/>
        <end position="407"/>
    </location>
</feature>
<dbReference type="SUPFAM" id="SSF51905">
    <property type="entry name" value="FAD/NAD(P)-binding domain"/>
    <property type="match status" value="2"/>
</dbReference>
<dbReference type="PRINTS" id="PR00368">
    <property type="entry name" value="FADPNR"/>
</dbReference>
<comment type="caution">
    <text evidence="8">The sequence shown here is derived from an EMBL/GenBank/DDBJ whole genome shotgun (WGS) entry which is preliminary data.</text>
</comment>
<accession>A0A917G8E4</accession>
<evidence type="ECO:0000259" key="7">
    <source>
        <dbReference type="Pfam" id="PF07992"/>
    </source>
</evidence>
<evidence type="ECO:0000256" key="3">
    <source>
        <dbReference type="ARBA" id="ARBA00022630"/>
    </source>
</evidence>
<dbReference type="Proteomes" id="UP000654257">
    <property type="component" value="Unassembled WGS sequence"/>
</dbReference>
<keyword evidence="5" id="KW-0560">Oxidoreductase</keyword>
<protein>
    <submittedName>
        <fullName evidence="8">NADH dehydrogenase</fullName>
    </submittedName>
</protein>
<keyword evidence="6" id="KW-0812">Transmembrane</keyword>
<keyword evidence="3" id="KW-0285">Flavoprotein</keyword>
<dbReference type="GO" id="GO:0003955">
    <property type="term" value="F:NAD(P)H dehydrogenase (quinone) activity"/>
    <property type="evidence" value="ECO:0007669"/>
    <property type="project" value="TreeGrafter"/>
</dbReference>